<dbReference type="InterPro" id="IPR050300">
    <property type="entry name" value="GDXG_lipolytic_enzyme"/>
</dbReference>
<dbReference type="PANTHER" id="PTHR48081">
    <property type="entry name" value="AB HYDROLASE SUPERFAMILY PROTEIN C4A8.06C"/>
    <property type="match status" value="1"/>
</dbReference>
<dbReference type="AlphaFoldDB" id="T1AA54"/>
<dbReference type="PANTHER" id="PTHR48081:SF8">
    <property type="entry name" value="ALPHA_BETA HYDROLASE FOLD-3 DOMAIN-CONTAINING PROTEIN-RELATED"/>
    <property type="match status" value="1"/>
</dbReference>
<organism evidence="3">
    <name type="scientific">mine drainage metagenome</name>
    <dbReference type="NCBI Taxonomy" id="410659"/>
    <lineage>
        <taxon>unclassified sequences</taxon>
        <taxon>metagenomes</taxon>
        <taxon>ecological metagenomes</taxon>
    </lineage>
</organism>
<dbReference type="InterPro" id="IPR013094">
    <property type="entry name" value="AB_hydrolase_3"/>
</dbReference>
<evidence type="ECO:0000313" key="3">
    <source>
        <dbReference type="EMBL" id="EQD53907.1"/>
    </source>
</evidence>
<dbReference type="Gene3D" id="3.40.50.1820">
    <property type="entry name" value="alpha/beta hydrolase"/>
    <property type="match status" value="1"/>
</dbReference>
<dbReference type="EMBL" id="AUZZ01004369">
    <property type="protein sequence ID" value="EQD53907.1"/>
    <property type="molecule type" value="Genomic_DNA"/>
</dbReference>
<dbReference type="Pfam" id="PF07859">
    <property type="entry name" value="Abhydrolase_3"/>
    <property type="match status" value="1"/>
</dbReference>
<feature type="domain" description="Alpha/beta hydrolase fold-3" evidence="2">
    <location>
        <begin position="2"/>
        <end position="106"/>
    </location>
</feature>
<dbReference type="GO" id="GO:0016787">
    <property type="term" value="F:hydrolase activity"/>
    <property type="evidence" value="ECO:0007669"/>
    <property type="project" value="UniProtKB-KW"/>
</dbReference>
<gene>
    <name evidence="3" type="ORF">B2A_06205</name>
</gene>
<comment type="caution">
    <text evidence="3">The sequence shown here is derived from an EMBL/GenBank/DDBJ whole genome shotgun (WGS) entry which is preliminary data.</text>
</comment>
<name>T1AA54_9ZZZZ</name>
<reference evidence="3" key="2">
    <citation type="journal article" date="2014" name="ISME J.">
        <title>Microbial stratification in low pH oxic and suboxic macroscopic growths along an acid mine drainage.</title>
        <authorList>
            <person name="Mendez-Garcia C."/>
            <person name="Mesa V."/>
            <person name="Sprenger R.R."/>
            <person name="Richter M."/>
            <person name="Diez M.S."/>
            <person name="Solano J."/>
            <person name="Bargiela R."/>
            <person name="Golyshina O.V."/>
            <person name="Manteca A."/>
            <person name="Ramos J.L."/>
            <person name="Gallego J.R."/>
            <person name="Llorente I."/>
            <person name="Martins Dos Santos V.A."/>
            <person name="Jensen O.N."/>
            <person name="Pelaez A.I."/>
            <person name="Sanchez J."/>
            <person name="Ferrer M."/>
        </authorList>
    </citation>
    <scope>NUCLEOTIDE SEQUENCE</scope>
</reference>
<protein>
    <submittedName>
        <fullName evidence="3">Lipase/esterase</fullName>
    </submittedName>
</protein>
<sequence>MQVLLCPILDYRAETASWDEFAQGYLLDRSTLEHDLAHLLRPGDDAGDPRLSPLKAVALRGLPPACIHTAECDPLRDEGELYARRLQASDVCVRYRCHPGMIHLFYGLGAVIPQVAAAYRTIGTDVRALYG</sequence>
<dbReference type="SUPFAM" id="SSF53474">
    <property type="entry name" value="alpha/beta-Hydrolases"/>
    <property type="match status" value="1"/>
</dbReference>
<proteinExistence type="predicted"/>
<reference evidence="3" key="1">
    <citation type="submission" date="2013-08" db="EMBL/GenBank/DDBJ databases">
        <authorList>
            <person name="Mendez C."/>
            <person name="Richter M."/>
            <person name="Ferrer M."/>
            <person name="Sanchez J."/>
        </authorList>
    </citation>
    <scope>NUCLEOTIDE SEQUENCE</scope>
</reference>
<accession>T1AA54</accession>
<dbReference type="InterPro" id="IPR029058">
    <property type="entry name" value="AB_hydrolase_fold"/>
</dbReference>
<evidence type="ECO:0000256" key="1">
    <source>
        <dbReference type="ARBA" id="ARBA00022801"/>
    </source>
</evidence>
<evidence type="ECO:0000259" key="2">
    <source>
        <dbReference type="Pfam" id="PF07859"/>
    </source>
</evidence>
<keyword evidence="1" id="KW-0378">Hydrolase</keyword>